<reference evidence="6 7" key="1">
    <citation type="submission" date="2018-07" db="EMBL/GenBank/DDBJ databases">
        <title>Freshwater and sediment microbial communities from various areas in North America, analyzing microbe dynamics in response to fracking.</title>
        <authorList>
            <person name="Lamendella R."/>
        </authorList>
    </citation>
    <scope>NUCLEOTIDE SEQUENCE [LARGE SCALE GENOMIC DNA]</scope>
    <source>
        <strain evidence="6 7">160A</strain>
    </source>
</reference>
<evidence type="ECO:0000256" key="3">
    <source>
        <dbReference type="ARBA" id="ARBA00022679"/>
    </source>
</evidence>
<dbReference type="EMBL" id="QPIZ01000010">
    <property type="protein sequence ID" value="RCW35287.1"/>
    <property type="molecule type" value="Genomic_DNA"/>
</dbReference>
<dbReference type="PROSITE" id="PS51608">
    <property type="entry name" value="SAM_MT_UBIE"/>
    <property type="match status" value="1"/>
</dbReference>
<evidence type="ECO:0000256" key="5">
    <source>
        <dbReference type="HAMAP-Rule" id="MF_01813"/>
    </source>
</evidence>
<dbReference type="RefSeq" id="WP_106154114.1">
    <property type="nucleotide sequence ID" value="NZ_PVTS01000016.1"/>
</dbReference>
<dbReference type="PANTHER" id="PTHR43591">
    <property type="entry name" value="METHYLTRANSFERASE"/>
    <property type="match status" value="1"/>
</dbReference>
<sequence>MIKPYQNTDGSKKEQVRSMFDRIAPRYDLLNRLLSFGIDRMWRKNVVKLLKGLQAPMILDVATGTGDLAIEICKIDPVEVYGVDLSPQMLEFAQKKIQQKRLHMTITLKEADSENLPFESNFFDAVTVAFGVRNFENLRKGLAEMQRVLRPGGKLIVLEFSKPASFPFKQLYHFYFTRILPWWGGLISRDKDAYRYLPASVLQFPEGTEFEDELRAAGLEPEKRIPQTFGIATIYVSVKK</sequence>
<dbReference type="NCBIfam" id="TIGR01934">
    <property type="entry name" value="MenG_MenH_UbiE"/>
    <property type="match status" value="1"/>
</dbReference>
<name>A0A2T0XB78_9BACT</name>
<dbReference type="SUPFAM" id="SSF53335">
    <property type="entry name" value="S-adenosyl-L-methionine-dependent methyltransferases"/>
    <property type="match status" value="1"/>
</dbReference>
<evidence type="ECO:0000313" key="6">
    <source>
        <dbReference type="EMBL" id="RCW35287.1"/>
    </source>
</evidence>
<dbReference type="Proteomes" id="UP000252733">
    <property type="component" value="Unassembled WGS sequence"/>
</dbReference>
<dbReference type="HAMAP" id="MF_01813">
    <property type="entry name" value="MenG_UbiE_methyltr"/>
    <property type="match status" value="1"/>
</dbReference>
<comment type="caution">
    <text evidence="5">Lacks conserved residue(s) required for the propagation of feature annotation.</text>
</comment>
<dbReference type="InterPro" id="IPR023576">
    <property type="entry name" value="UbiE/COQ5_MeTrFase_CS"/>
</dbReference>
<dbReference type="STRING" id="1168289.GCA_000259075_02110"/>
<keyword evidence="4 5" id="KW-0949">S-adenosyl-L-methionine</keyword>
<proteinExistence type="inferred from homology"/>
<feature type="binding site" evidence="5">
    <location>
        <position position="65"/>
    </location>
    <ligand>
        <name>S-adenosyl-L-methionine</name>
        <dbReference type="ChEBI" id="CHEBI:59789"/>
    </ligand>
</feature>
<organism evidence="6 7">
    <name type="scientific">Marinilabilia salmonicolor</name>
    <dbReference type="NCBI Taxonomy" id="989"/>
    <lineage>
        <taxon>Bacteria</taxon>
        <taxon>Pseudomonadati</taxon>
        <taxon>Bacteroidota</taxon>
        <taxon>Bacteroidia</taxon>
        <taxon>Marinilabiliales</taxon>
        <taxon>Marinilabiliaceae</taxon>
        <taxon>Marinilabilia</taxon>
    </lineage>
</organism>
<comment type="function">
    <text evidence="5">Methyltransferase required for the conversion of demethylmenaquinol (DMKH2) to menaquinol (MKH2).</text>
</comment>
<accession>A0A2T0XB78</accession>
<evidence type="ECO:0000256" key="4">
    <source>
        <dbReference type="ARBA" id="ARBA00022691"/>
    </source>
</evidence>
<keyword evidence="1 5" id="KW-0474">Menaquinone biosynthesis</keyword>
<comment type="caution">
    <text evidence="6">The sequence shown here is derived from an EMBL/GenBank/DDBJ whole genome shotgun (WGS) entry which is preliminary data.</text>
</comment>
<dbReference type="GO" id="GO:0009234">
    <property type="term" value="P:menaquinone biosynthetic process"/>
    <property type="evidence" value="ECO:0007669"/>
    <property type="project" value="UniProtKB-UniRule"/>
</dbReference>
<dbReference type="PANTHER" id="PTHR43591:SF24">
    <property type="entry name" value="2-METHOXY-6-POLYPRENYL-1,4-BENZOQUINOL METHYLASE, MITOCHONDRIAL"/>
    <property type="match status" value="1"/>
</dbReference>
<dbReference type="Pfam" id="PF01209">
    <property type="entry name" value="Ubie_methyltran"/>
    <property type="match status" value="1"/>
</dbReference>
<comment type="catalytic activity">
    <reaction evidence="5">
        <text>a 2-demethylmenaquinol + S-adenosyl-L-methionine = a menaquinol + S-adenosyl-L-homocysteine + H(+)</text>
        <dbReference type="Rhea" id="RHEA:42640"/>
        <dbReference type="Rhea" id="RHEA-COMP:9539"/>
        <dbReference type="Rhea" id="RHEA-COMP:9563"/>
        <dbReference type="ChEBI" id="CHEBI:15378"/>
        <dbReference type="ChEBI" id="CHEBI:18151"/>
        <dbReference type="ChEBI" id="CHEBI:55437"/>
        <dbReference type="ChEBI" id="CHEBI:57856"/>
        <dbReference type="ChEBI" id="CHEBI:59789"/>
        <dbReference type="EC" id="2.1.1.163"/>
    </reaction>
</comment>
<dbReference type="CDD" id="cd02440">
    <property type="entry name" value="AdoMet_MTases"/>
    <property type="match status" value="1"/>
</dbReference>
<protein>
    <recommendedName>
        <fullName evidence="5">Demethylmenaquinone methyltransferase</fullName>
        <ecNumber evidence="5">2.1.1.163</ecNumber>
    </recommendedName>
</protein>
<dbReference type="AlphaFoldDB" id="A0A2T0XB78"/>
<dbReference type="PROSITE" id="PS01184">
    <property type="entry name" value="UBIE_2"/>
    <property type="match status" value="1"/>
</dbReference>
<feature type="binding site" evidence="5">
    <location>
        <position position="84"/>
    </location>
    <ligand>
        <name>S-adenosyl-L-methionine</name>
        <dbReference type="ChEBI" id="CHEBI:59789"/>
    </ligand>
</feature>
<dbReference type="UniPathway" id="UPA00079">
    <property type="reaction ID" value="UER00169"/>
</dbReference>
<keyword evidence="7" id="KW-1185">Reference proteome</keyword>
<dbReference type="Gene3D" id="3.40.50.150">
    <property type="entry name" value="Vaccinia Virus protein VP39"/>
    <property type="match status" value="1"/>
</dbReference>
<evidence type="ECO:0000313" key="7">
    <source>
        <dbReference type="Proteomes" id="UP000252733"/>
    </source>
</evidence>
<feature type="binding site" evidence="5">
    <location>
        <begin position="112"/>
        <end position="113"/>
    </location>
    <ligand>
        <name>S-adenosyl-L-methionine</name>
        <dbReference type="ChEBI" id="CHEBI:59789"/>
    </ligand>
</feature>
<gene>
    <name evidence="5" type="primary">menG</name>
    <name evidence="6" type="ORF">DFO77_11053</name>
</gene>
<dbReference type="GO" id="GO:0032259">
    <property type="term" value="P:methylation"/>
    <property type="evidence" value="ECO:0007669"/>
    <property type="project" value="UniProtKB-KW"/>
</dbReference>
<keyword evidence="3 5" id="KW-0808">Transferase</keyword>
<dbReference type="OrthoDB" id="9808140at2"/>
<dbReference type="InterPro" id="IPR029063">
    <property type="entry name" value="SAM-dependent_MTases_sf"/>
</dbReference>
<comment type="similarity">
    <text evidence="5">Belongs to the class I-like SAM-binding methyltransferase superfamily. MenG/UbiE family.</text>
</comment>
<dbReference type="InterPro" id="IPR004033">
    <property type="entry name" value="UbiE/COQ5_MeTrFase"/>
</dbReference>
<evidence type="ECO:0000256" key="1">
    <source>
        <dbReference type="ARBA" id="ARBA00022428"/>
    </source>
</evidence>
<dbReference type="NCBIfam" id="NF001244">
    <property type="entry name" value="PRK00216.1-5"/>
    <property type="match status" value="1"/>
</dbReference>
<dbReference type="EC" id="2.1.1.163" evidence="5"/>
<keyword evidence="2 5" id="KW-0489">Methyltransferase</keyword>
<dbReference type="GO" id="GO:0043770">
    <property type="term" value="F:demethylmenaquinone methyltransferase activity"/>
    <property type="evidence" value="ECO:0007669"/>
    <property type="project" value="UniProtKB-UniRule"/>
</dbReference>
<evidence type="ECO:0000256" key="2">
    <source>
        <dbReference type="ARBA" id="ARBA00022603"/>
    </source>
</evidence>
<dbReference type="PROSITE" id="PS01183">
    <property type="entry name" value="UBIE_1"/>
    <property type="match status" value="1"/>
</dbReference>
<comment type="pathway">
    <text evidence="5">Quinol/quinone metabolism; menaquinone biosynthesis; menaquinol from 1,4-dihydroxy-2-naphthoate: step 2/2.</text>
</comment>